<dbReference type="RefSeq" id="WP_101380647.1">
    <property type="nucleotide sequence ID" value="NZ_JBMHHX010000002.1"/>
</dbReference>
<dbReference type="AlphaFoldDB" id="A0A540W5I4"/>
<evidence type="ECO:0000313" key="2">
    <source>
        <dbReference type="Proteomes" id="UP000319103"/>
    </source>
</evidence>
<dbReference type="Proteomes" id="UP000319103">
    <property type="component" value="Unassembled WGS sequence"/>
</dbReference>
<organism evidence="1 2">
    <name type="scientific">Kitasatospora acidiphila</name>
    <dbReference type="NCBI Taxonomy" id="2567942"/>
    <lineage>
        <taxon>Bacteria</taxon>
        <taxon>Bacillati</taxon>
        <taxon>Actinomycetota</taxon>
        <taxon>Actinomycetes</taxon>
        <taxon>Kitasatosporales</taxon>
        <taxon>Streptomycetaceae</taxon>
        <taxon>Kitasatospora</taxon>
    </lineage>
</organism>
<accession>A0A540W5I4</accession>
<gene>
    <name evidence="1" type="ORF">E6W39_21085</name>
</gene>
<dbReference type="OrthoDB" id="3781969at2"/>
<reference evidence="1 2" key="1">
    <citation type="submission" date="2019-06" db="EMBL/GenBank/DDBJ databases">
        <title>Description of Kitasatospora acidophila sp. nov. isolated from pine grove soil, and reclassification of Streptomyces novaecaesareae to Kitasatospora novaeceasareae comb. nov.</title>
        <authorList>
            <person name="Kim M.J."/>
        </authorList>
    </citation>
    <scope>NUCLEOTIDE SEQUENCE [LARGE SCALE GENOMIC DNA]</scope>
    <source>
        <strain evidence="1 2">MMS16-CNU292</strain>
    </source>
</reference>
<dbReference type="EMBL" id="VIGB01000003">
    <property type="protein sequence ID" value="TQF04266.1"/>
    <property type="molecule type" value="Genomic_DNA"/>
</dbReference>
<name>A0A540W5I4_9ACTN</name>
<comment type="caution">
    <text evidence="1">The sequence shown here is derived from an EMBL/GenBank/DDBJ whole genome shotgun (WGS) entry which is preliminary data.</text>
</comment>
<protein>
    <recommendedName>
        <fullName evidence="3">Roadblock/LAMTOR2 domain-containing protein</fullName>
    </recommendedName>
</protein>
<evidence type="ECO:0008006" key="3">
    <source>
        <dbReference type="Google" id="ProtNLM"/>
    </source>
</evidence>
<keyword evidence="2" id="KW-1185">Reference proteome</keyword>
<evidence type="ECO:0000313" key="1">
    <source>
        <dbReference type="EMBL" id="TQF04266.1"/>
    </source>
</evidence>
<proteinExistence type="predicted"/>
<sequence>MAGVETALKEALTIDGALGAALVDMGSGMALGTLGHSADLDLTLAAAGSTDLVRATLRANELQGRTGEAMEDILTTLTHQYHLIRPLTGAGGEGLFLYLVLDRSRANLAMARHHIRRVESGLTV</sequence>